<protein>
    <submittedName>
        <fullName evidence="1">14213_t:CDS:1</fullName>
    </submittedName>
</protein>
<organism evidence="1 2">
    <name type="scientific">Dentiscutata erythropus</name>
    <dbReference type="NCBI Taxonomy" id="1348616"/>
    <lineage>
        <taxon>Eukaryota</taxon>
        <taxon>Fungi</taxon>
        <taxon>Fungi incertae sedis</taxon>
        <taxon>Mucoromycota</taxon>
        <taxon>Glomeromycotina</taxon>
        <taxon>Glomeromycetes</taxon>
        <taxon>Diversisporales</taxon>
        <taxon>Gigasporaceae</taxon>
        <taxon>Dentiscutata</taxon>
    </lineage>
</organism>
<sequence length="39" mass="4464">VKISSFHAFEIVLLDVGTTHGVYPLPVLKSWTLIYLRIH</sequence>
<accession>A0A9N9K879</accession>
<gene>
    <name evidence="1" type="ORF">DERYTH_LOCUS26031</name>
</gene>
<dbReference type="Proteomes" id="UP000789405">
    <property type="component" value="Unassembled WGS sequence"/>
</dbReference>
<keyword evidence="2" id="KW-1185">Reference proteome</keyword>
<proteinExistence type="predicted"/>
<feature type="non-terminal residue" evidence="1">
    <location>
        <position position="39"/>
    </location>
</feature>
<dbReference type="EMBL" id="CAJVPY010051887">
    <property type="protein sequence ID" value="CAG8814889.1"/>
    <property type="molecule type" value="Genomic_DNA"/>
</dbReference>
<evidence type="ECO:0000313" key="1">
    <source>
        <dbReference type="EMBL" id="CAG8814889.1"/>
    </source>
</evidence>
<dbReference type="AlphaFoldDB" id="A0A9N9K879"/>
<feature type="non-terminal residue" evidence="1">
    <location>
        <position position="1"/>
    </location>
</feature>
<reference evidence="1" key="1">
    <citation type="submission" date="2021-06" db="EMBL/GenBank/DDBJ databases">
        <authorList>
            <person name="Kallberg Y."/>
            <person name="Tangrot J."/>
            <person name="Rosling A."/>
        </authorList>
    </citation>
    <scope>NUCLEOTIDE SEQUENCE</scope>
    <source>
        <strain evidence="1">MA453B</strain>
    </source>
</reference>
<comment type="caution">
    <text evidence="1">The sequence shown here is derived from an EMBL/GenBank/DDBJ whole genome shotgun (WGS) entry which is preliminary data.</text>
</comment>
<evidence type="ECO:0000313" key="2">
    <source>
        <dbReference type="Proteomes" id="UP000789405"/>
    </source>
</evidence>
<name>A0A9N9K879_9GLOM</name>